<gene>
    <name evidence="9" type="ORF">OFUS_LOCUS23645</name>
</gene>
<keyword evidence="5" id="KW-0297">G-protein coupled receptor</keyword>
<keyword evidence="6" id="KW-0472">Membrane</keyword>
<evidence type="ECO:0000256" key="3">
    <source>
        <dbReference type="ARBA" id="ARBA00022692"/>
    </source>
</evidence>
<sequence>MDYLGENFTFYLSLFNSSDHISPSMEDETSLIRFITIATILCFVAIVVNTVSMIAIKFIPGNLTSTHLLFLNLSVADLFGSLSTYLEIIPRMDVLWTHEDELSSSFKRIAFTQAFSFIFFTLFYMEGALTLFLISVLRYIALSQPLVYNRIASKRNISIYIVLSWIVSILVSLPGILAFKFDDLPFLEYWDYIWPCILCFILIIVIILYCRVSKGLWRRSSSANSRQSANDSYKAFVTSLILVVALVLFSLPYIAVKLIRVHIFSSTLLMVHYNFICYLPYINFIMDPVVYGLRTRDIRAGYVRLGESSGCFKGRMRLTPRDVKSKENSAQTDVSAMPLTATTSIIHVDKTTTKSSNC</sequence>
<dbReference type="PANTHER" id="PTHR24249">
    <property type="entry name" value="HISTAMINE RECEPTOR-RELATED G-PROTEIN COUPLED RECEPTOR"/>
    <property type="match status" value="1"/>
</dbReference>
<dbReference type="PROSITE" id="PS50262">
    <property type="entry name" value="G_PROTEIN_RECEP_F1_2"/>
    <property type="match status" value="1"/>
</dbReference>
<keyword evidence="3" id="KW-0812">Transmembrane</keyword>
<comment type="caution">
    <text evidence="9">The sequence shown here is derived from an EMBL/GenBank/DDBJ whole genome shotgun (WGS) entry which is preliminary data.</text>
</comment>
<dbReference type="GO" id="GO:0004930">
    <property type="term" value="F:G protein-coupled receptor activity"/>
    <property type="evidence" value="ECO:0007669"/>
    <property type="project" value="UniProtKB-KW"/>
</dbReference>
<organism evidence="9 10">
    <name type="scientific">Owenia fusiformis</name>
    <name type="common">Polychaete worm</name>
    <dbReference type="NCBI Taxonomy" id="6347"/>
    <lineage>
        <taxon>Eukaryota</taxon>
        <taxon>Metazoa</taxon>
        <taxon>Spiralia</taxon>
        <taxon>Lophotrochozoa</taxon>
        <taxon>Annelida</taxon>
        <taxon>Polychaeta</taxon>
        <taxon>Sedentaria</taxon>
        <taxon>Canalipalpata</taxon>
        <taxon>Sabellida</taxon>
        <taxon>Oweniida</taxon>
        <taxon>Oweniidae</taxon>
        <taxon>Owenia</taxon>
    </lineage>
</organism>
<dbReference type="SUPFAM" id="SSF81321">
    <property type="entry name" value="Family A G protein-coupled receptor-like"/>
    <property type="match status" value="1"/>
</dbReference>
<evidence type="ECO:0000256" key="8">
    <source>
        <dbReference type="ARBA" id="ARBA00023224"/>
    </source>
</evidence>
<dbReference type="EMBL" id="CAIIXF020000011">
    <property type="protein sequence ID" value="CAH1799662.1"/>
    <property type="molecule type" value="Genomic_DNA"/>
</dbReference>
<keyword evidence="7" id="KW-0675">Receptor</keyword>
<dbReference type="InterPro" id="IPR017452">
    <property type="entry name" value="GPCR_Rhodpsn_7TM"/>
</dbReference>
<name>A0A8J1TB27_OWEFU</name>
<keyword evidence="4" id="KW-1133">Transmembrane helix</keyword>
<dbReference type="AlphaFoldDB" id="A0A8J1TB27"/>
<dbReference type="InterPro" id="IPR000276">
    <property type="entry name" value="GPCR_Rhodpsn"/>
</dbReference>
<evidence type="ECO:0000313" key="10">
    <source>
        <dbReference type="Proteomes" id="UP000749559"/>
    </source>
</evidence>
<dbReference type="OrthoDB" id="9444602at2759"/>
<keyword evidence="2" id="KW-1003">Cell membrane</keyword>
<reference evidence="9" key="1">
    <citation type="submission" date="2022-03" db="EMBL/GenBank/DDBJ databases">
        <authorList>
            <person name="Martin C."/>
        </authorList>
    </citation>
    <scope>NUCLEOTIDE SEQUENCE</scope>
</reference>
<keyword evidence="8" id="KW-0807">Transducer</keyword>
<evidence type="ECO:0000256" key="5">
    <source>
        <dbReference type="ARBA" id="ARBA00023040"/>
    </source>
</evidence>
<proteinExistence type="predicted"/>
<dbReference type="PANTHER" id="PTHR24249:SF411">
    <property type="entry name" value="G-PROTEIN COUPLED RECEPTORS FAMILY 1 PROFILE DOMAIN-CONTAINING PROTEIN"/>
    <property type="match status" value="1"/>
</dbReference>
<dbReference type="CDD" id="cd00637">
    <property type="entry name" value="7tm_classA_rhodopsin-like"/>
    <property type="match status" value="1"/>
</dbReference>
<dbReference type="Pfam" id="PF00001">
    <property type="entry name" value="7tm_1"/>
    <property type="match status" value="1"/>
</dbReference>
<keyword evidence="10" id="KW-1185">Reference proteome</keyword>
<evidence type="ECO:0000313" key="9">
    <source>
        <dbReference type="EMBL" id="CAH1799662.1"/>
    </source>
</evidence>
<dbReference type="PRINTS" id="PR00237">
    <property type="entry name" value="GPCRRHODOPSN"/>
</dbReference>
<dbReference type="Gene3D" id="1.20.1070.10">
    <property type="entry name" value="Rhodopsin 7-helix transmembrane proteins"/>
    <property type="match status" value="1"/>
</dbReference>
<evidence type="ECO:0000256" key="4">
    <source>
        <dbReference type="ARBA" id="ARBA00022989"/>
    </source>
</evidence>
<protein>
    <submittedName>
        <fullName evidence="9">Uncharacterized protein</fullName>
    </submittedName>
</protein>
<dbReference type="InterPro" id="IPR050569">
    <property type="entry name" value="TAAR"/>
</dbReference>
<comment type="subcellular location">
    <subcellularLocation>
        <location evidence="1">Cell membrane</location>
        <topology evidence="1">Multi-pass membrane protein</topology>
    </subcellularLocation>
</comment>
<evidence type="ECO:0000256" key="6">
    <source>
        <dbReference type="ARBA" id="ARBA00023136"/>
    </source>
</evidence>
<evidence type="ECO:0000256" key="2">
    <source>
        <dbReference type="ARBA" id="ARBA00022475"/>
    </source>
</evidence>
<evidence type="ECO:0000256" key="7">
    <source>
        <dbReference type="ARBA" id="ARBA00023170"/>
    </source>
</evidence>
<evidence type="ECO:0000256" key="1">
    <source>
        <dbReference type="ARBA" id="ARBA00004651"/>
    </source>
</evidence>
<accession>A0A8J1TB27</accession>
<dbReference type="GO" id="GO:0005886">
    <property type="term" value="C:plasma membrane"/>
    <property type="evidence" value="ECO:0007669"/>
    <property type="project" value="UniProtKB-SubCell"/>
</dbReference>
<dbReference type="Proteomes" id="UP000749559">
    <property type="component" value="Unassembled WGS sequence"/>
</dbReference>